<evidence type="ECO:0000256" key="4">
    <source>
        <dbReference type="ARBA" id="ARBA00004300"/>
    </source>
</evidence>
<dbReference type="InterPro" id="IPR032035">
    <property type="entry name" value="Folliculin_DENN"/>
</dbReference>
<comment type="subcellular location">
    <subcellularLocation>
        <location evidence="2">Cell projection</location>
        <location evidence="2">Cilium</location>
    </subcellularLocation>
    <subcellularLocation>
        <location evidence="4">Cytoplasm</location>
        <location evidence="4">Cytoskeleton</location>
        <location evidence="4">Microtubule organizing center</location>
        <location evidence="4">Centrosome</location>
    </subcellularLocation>
    <subcellularLocation>
        <location evidence="3">Cytoplasm</location>
        <location evidence="3">Cytoskeleton</location>
        <location evidence="3">Spindle</location>
    </subcellularLocation>
    <subcellularLocation>
        <location evidence="5">Cytoplasm</location>
        <location evidence="5">Cytosol</location>
    </subcellularLocation>
    <subcellularLocation>
        <location evidence="6">Lysosome membrane</location>
    </subcellularLocation>
    <subcellularLocation>
        <location evidence="1">Nucleus</location>
    </subcellularLocation>
</comment>
<dbReference type="Proteomes" id="UP000670152">
    <property type="component" value="Unassembled WGS sequence"/>
</dbReference>
<evidence type="ECO:0000256" key="1">
    <source>
        <dbReference type="ARBA" id="ARBA00004123"/>
    </source>
</evidence>
<evidence type="ECO:0000256" key="10">
    <source>
        <dbReference type="ARBA" id="ARBA00022490"/>
    </source>
</evidence>
<dbReference type="GO" id="GO:0005765">
    <property type="term" value="C:lysosomal membrane"/>
    <property type="evidence" value="ECO:0007669"/>
    <property type="project" value="UniProtKB-SubCell"/>
</dbReference>
<evidence type="ECO:0000256" key="6">
    <source>
        <dbReference type="ARBA" id="ARBA00004656"/>
    </source>
</evidence>
<organism evidence="17 18">
    <name type="scientific">Acromyrmex heyeri</name>
    <dbReference type="NCBI Taxonomy" id="230685"/>
    <lineage>
        <taxon>Eukaryota</taxon>
        <taxon>Metazoa</taxon>
        <taxon>Ecdysozoa</taxon>
        <taxon>Arthropoda</taxon>
        <taxon>Hexapoda</taxon>
        <taxon>Insecta</taxon>
        <taxon>Pterygota</taxon>
        <taxon>Neoptera</taxon>
        <taxon>Endopterygota</taxon>
        <taxon>Hymenoptera</taxon>
        <taxon>Apocrita</taxon>
        <taxon>Aculeata</taxon>
        <taxon>Formicoidea</taxon>
        <taxon>Formicidae</taxon>
        <taxon>Myrmicinae</taxon>
        <taxon>Acromyrmex</taxon>
    </lineage>
</organism>
<evidence type="ECO:0000256" key="3">
    <source>
        <dbReference type="ARBA" id="ARBA00004186"/>
    </source>
</evidence>
<dbReference type="GO" id="GO:0000122">
    <property type="term" value="P:negative regulation of transcription by RNA polymerase II"/>
    <property type="evidence" value="ECO:0007669"/>
    <property type="project" value="TreeGrafter"/>
</dbReference>
<dbReference type="GO" id="GO:0005829">
    <property type="term" value="C:cytosol"/>
    <property type="evidence" value="ECO:0007669"/>
    <property type="project" value="UniProtKB-SubCell"/>
</dbReference>
<keyword evidence="13" id="KW-0458">Lysosome</keyword>
<dbReference type="PANTHER" id="PTHR31441:SF2">
    <property type="entry name" value="FOLLICULIN"/>
    <property type="match status" value="1"/>
</dbReference>
<feature type="domain" description="UDENN FLCN/SMCR8-type" evidence="16">
    <location>
        <begin position="61"/>
        <end position="482"/>
    </location>
</feature>
<evidence type="ECO:0000256" key="14">
    <source>
        <dbReference type="ARBA" id="ARBA00023242"/>
    </source>
</evidence>
<evidence type="ECO:0000256" key="9">
    <source>
        <dbReference type="ARBA" id="ARBA00022468"/>
    </source>
</evidence>
<evidence type="ECO:0000256" key="7">
    <source>
        <dbReference type="ARBA" id="ARBA00009987"/>
    </source>
</evidence>
<keyword evidence="11" id="KW-0472">Membrane</keyword>
<evidence type="ECO:0000256" key="15">
    <source>
        <dbReference type="ARBA" id="ARBA00023273"/>
    </source>
</evidence>
<dbReference type="EMBL" id="JAANIB010000231">
    <property type="protein sequence ID" value="KAG5345781.1"/>
    <property type="molecule type" value="Genomic_DNA"/>
</dbReference>
<dbReference type="OrthoDB" id="5599713at2759"/>
<accession>A0A836FEP7</accession>
<comment type="caution">
    <text evidence="17">The sequence shown here is derived from an EMBL/GenBank/DDBJ whole genome shotgun (WGS) entry which is preliminary data.</text>
</comment>
<dbReference type="InterPro" id="IPR044886">
    <property type="entry name" value="FLCN_DENN_C_sf"/>
</dbReference>
<evidence type="ECO:0000256" key="12">
    <source>
        <dbReference type="ARBA" id="ARBA00023212"/>
    </source>
</evidence>
<keyword evidence="10" id="KW-0963">Cytoplasm</keyword>
<protein>
    <recommendedName>
        <fullName evidence="8">Folliculin</fullName>
    </recommendedName>
</protein>
<dbReference type="Gene3D" id="3.40.50.12430">
    <property type="match status" value="1"/>
</dbReference>
<dbReference type="GO" id="GO:0005634">
    <property type="term" value="C:nucleus"/>
    <property type="evidence" value="ECO:0007669"/>
    <property type="project" value="UniProtKB-SubCell"/>
</dbReference>
<feature type="non-terminal residue" evidence="17">
    <location>
        <position position="1"/>
    </location>
</feature>
<dbReference type="GO" id="GO:0005096">
    <property type="term" value="F:GTPase activator activity"/>
    <property type="evidence" value="ECO:0007669"/>
    <property type="project" value="UniProtKB-KW"/>
</dbReference>
<dbReference type="GO" id="GO:0005929">
    <property type="term" value="C:cilium"/>
    <property type="evidence" value="ECO:0007669"/>
    <property type="project" value="UniProtKB-SubCell"/>
</dbReference>
<keyword evidence="18" id="KW-1185">Reference proteome</keyword>
<keyword evidence="12" id="KW-0206">Cytoskeleton</keyword>
<comment type="similarity">
    <text evidence="7">Belongs to the folliculin family.</text>
</comment>
<dbReference type="InterPro" id="IPR037520">
    <property type="entry name" value="Folliculin/SMCR8_longin"/>
</dbReference>
<dbReference type="InterPro" id="IPR021713">
    <property type="entry name" value="Folliculin"/>
</dbReference>
<dbReference type="GO" id="GO:0005813">
    <property type="term" value="C:centrosome"/>
    <property type="evidence" value="ECO:0007669"/>
    <property type="project" value="UniProtKB-SubCell"/>
</dbReference>
<reference evidence="17 18" key="1">
    <citation type="submission" date="2020-02" db="EMBL/GenBank/DDBJ databases">
        <title>Relaxed selection underlies rapid genomic changes in the transitions from sociality to social parasitism in ants.</title>
        <authorList>
            <person name="Bi X."/>
        </authorList>
    </citation>
    <scope>NUCLEOTIDE SEQUENCE [LARGE SCALE GENOMIC DNA]</scope>
    <source>
        <strain evidence="17">BGI-DK2014b</strain>
        <tissue evidence="17">Whole body</tissue>
    </source>
</reference>
<dbReference type="PANTHER" id="PTHR31441">
    <property type="entry name" value="FOLLICULIN FAMILY MEMBER"/>
    <property type="match status" value="1"/>
</dbReference>
<evidence type="ECO:0000256" key="11">
    <source>
        <dbReference type="ARBA" id="ARBA00023136"/>
    </source>
</evidence>
<evidence type="ECO:0000256" key="5">
    <source>
        <dbReference type="ARBA" id="ARBA00004514"/>
    </source>
</evidence>
<dbReference type="Pfam" id="PF11704">
    <property type="entry name" value="Folliculin"/>
    <property type="match status" value="1"/>
</dbReference>
<dbReference type="Gene3D" id="1.10.10.1730">
    <property type="entry name" value="Folliculin"/>
    <property type="match status" value="1"/>
</dbReference>
<evidence type="ECO:0000256" key="13">
    <source>
        <dbReference type="ARBA" id="ARBA00023228"/>
    </source>
</evidence>
<evidence type="ECO:0000256" key="8">
    <source>
        <dbReference type="ARBA" id="ARBA00021824"/>
    </source>
</evidence>
<proteinExistence type="inferred from homology"/>
<dbReference type="InterPro" id="IPR037521">
    <property type="entry name" value="FLCN/SMCR8_DENN"/>
</dbReference>
<evidence type="ECO:0000256" key="2">
    <source>
        <dbReference type="ARBA" id="ARBA00004138"/>
    </source>
</evidence>
<sequence length="486" mass="55244">MNAAIALCTFCEIHGPKVIFTTQTYRNYDTQNTEKLKFYGPKEVLRQSHATLEDGQDECEGCQSIGNVKYLSNEHETRTSFLSAQQSLMQDIGNLLKHACIRSLSCEVHPGKEGVCYFGDEYRGHVLSHTFTLKDAQARGFRRWCSFIVFMRDKQFLLNMWPFLIDNLKEVIRELQDFAERKYNVEEAECPQRAMRLTANSGMSCHSTSIKQSRTLTDITNEKHVFVRHFIEIFPMSLLDDELNYNFEHQIETEEGFTLLNAKLPVNFNFNWDDSELSPEFSEIAERSTAVILRNLKQILGKDQFRQLLYSCLTGVQILVRGPKIQRLESLYGLSSLVPRACRRVNTQTLEYMDPDTCNFIGVDTSVAVPLPCATVCRLDIILNEHKVENAKSHIVKWTGSLPTKLPTLLTKIEKSLDNEKLGNSVLKAHFATLQEEWANIAKVVHAMRGRGHRGDLSGLMLSLGAGPQDKKLLDAWSMGLPSNPA</sequence>
<dbReference type="Pfam" id="PF16692">
    <property type="entry name" value="Folliculin_C"/>
    <property type="match status" value="1"/>
</dbReference>
<keyword evidence="14" id="KW-0539">Nucleus</keyword>
<evidence type="ECO:0000313" key="18">
    <source>
        <dbReference type="Proteomes" id="UP000670152"/>
    </source>
</evidence>
<gene>
    <name evidence="17" type="primary">Flcn</name>
    <name evidence="17" type="ORF">G6Z77_0010302</name>
</gene>
<evidence type="ECO:0000259" key="16">
    <source>
        <dbReference type="PROSITE" id="PS51834"/>
    </source>
</evidence>
<dbReference type="GO" id="GO:1904263">
    <property type="term" value="P:positive regulation of TORC1 signaling"/>
    <property type="evidence" value="ECO:0007669"/>
    <property type="project" value="TreeGrafter"/>
</dbReference>
<dbReference type="GO" id="GO:0005819">
    <property type="term" value="C:spindle"/>
    <property type="evidence" value="ECO:0007669"/>
    <property type="project" value="UniProtKB-SubCell"/>
</dbReference>
<evidence type="ECO:0000313" key="17">
    <source>
        <dbReference type="EMBL" id="KAG5345781.1"/>
    </source>
</evidence>
<dbReference type="PROSITE" id="PS51834">
    <property type="entry name" value="DENN_FLCN_SMCR8"/>
    <property type="match status" value="1"/>
</dbReference>
<keyword evidence="9" id="KW-0343">GTPase activation</keyword>
<feature type="non-terminal residue" evidence="17">
    <location>
        <position position="486"/>
    </location>
</feature>
<name>A0A836FEP7_9HYME</name>
<dbReference type="AlphaFoldDB" id="A0A836FEP7"/>
<keyword evidence="15" id="KW-0966">Cell projection</keyword>